<dbReference type="EMBL" id="BJXL01000118">
    <property type="protein sequence ID" value="GEM84665.1"/>
    <property type="molecule type" value="Genomic_DNA"/>
</dbReference>
<proteinExistence type="predicted"/>
<feature type="compositionally biased region" description="Polar residues" evidence="1">
    <location>
        <begin position="285"/>
        <end position="309"/>
    </location>
</feature>
<gene>
    <name evidence="2" type="ORF">MHY01S_28310</name>
</gene>
<evidence type="ECO:0000313" key="2">
    <source>
        <dbReference type="EMBL" id="GEM84665.1"/>
    </source>
</evidence>
<dbReference type="InterPro" id="IPR018247">
    <property type="entry name" value="EF_Hand_1_Ca_BS"/>
</dbReference>
<organism evidence="2 3">
    <name type="scientific">Meiothermus hypogaeus NBRC 106114</name>
    <dbReference type="NCBI Taxonomy" id="1227553"/>
    <lineage>
        <taxon>Bacteria</taxon>
        <taxon>Thermotogati</taxon>
        <taxon>Deinococcota</taxon>
        <taxon>Deinococci</taxon>
        <taxon>Thermales</taxon>
        <taxon>Thermaceae</taxon>
        <taxon>Meiothermus</taxon>
    </lineage>
</organism>
<dbReference type="Proteomes" id="UP000321197">
    <property type="component" value="Unassembled WGS sequence"/>
</dbReference>
<dbReference type="PROSITE" id="PS51257">
    <property type="entry name" value="PROKAR_LIPOPROTEIN"/>
    <property type="match status" value="1"/>
</dbReference>
<evidence type="ECO:0000256" key="1">
    <source>
        <dbReference type="SAM" id="MobiDB-lite"/>
    </source>
</evidence>
<dbReference type="RefSeq" id="WP_147075510.1">
    <property type="nucleotide sequence ID" value="NZ_BJXL01000118.1"/>
</dbReference>
<reference evidence="2 3" key="1">
    <citation type="submission" date="2019-07" db="EMBL/GenBank/DDBJ databases">
        <title>Whole genome shotgun sequence of Meiothermus hypogaeus NBRC 106114.</title>
        <authorList>
            <person name="Hosoyama A."/>
            <person name="Uohara A."/>
            <person name="Ohji S."/>
            <person name="Ichikawa N."/>
        </authorList>
    </citation>
    <scope>NUCLEOTIDE SEQUENCE [LARGE SCALE GENOMIC DNA]</scope>
    <source>
        <strain evidence="2 3">NBRC 106114</strain>
    </source>
</reference>
<feature type="compositionally biased region" description="Pro residues" evidence="1">
    <location>
        <begin position="409"/>
        <end position="427"/>
    </location>
</feature>
<dbReference type="InterPro" id="IPR013783">
    <property type="entry name" value="Ig-like_fold"/>
</dbReference>
<feature type="compositionally biased region" description="Acidic residues" evidence="1">
    <location>
        <begin position="443"/>
        <end position="455"/>
    </location>
</feature>
<dbReference type="AlphaFoldDB" id="A0A511R523"/>
<dbReference type="GO" id="GO:0005509">
    <property type="term" value="F:calcium ion binding"/>
    <property type="evidence" value="ECO:0007669"/>
    <property type="project" value="InterPro"/>
</dbReference>
<name>A0A511R523_9DEIN</name>
<feature type="region of interest" description="Disordered" evidence="1">
    <location>
        <begin position="403"/>
        <end position="455"/>
    </location>
</feature>
<feature type="compositionally biased region" description="Low complexity" evidence="1">
    <location>
        <begin position="272"/>
        <end position="284"/>
    </location>
</feature>
<dbReference type="GO" id="GO:0016020">
    <property type="term" value="C:membrane"/>
    <property type="evidence" value="ECO:0007669"/>
    <property type="project" value="InterPro"/>
</dbReference>
<evidence type="ECO:0000313" key="3">
    <source>
        <dbReference type="Proteomes" id="UP000321197"/>
    </source>
</evidence>
<accession>A0A511R523</accession>
<dbReference type="PROSITE" id="PS00018">
    <property type="entry name" value="EF_HAND_1"/>
    <property type="match status" value="1"/>
</dbReference>
<dbReference type="SUPFAM" id="SSF49313">
    <property type="entry name" value="Cadherin-like"/>
    <property type="match status" value="1"/>
</dbReference>
<dbReference type="InterPro" id="IPR015919">
    <property type="entry name" value="Cadherin-like_sf"/>
</dbReference>
<feature type="compositionally biased region" description="Pro residues" evidence="1">
    <location>
        <begin position="340"/>
        <end position="359"/>
    </location>
</feature>
<feature type="compositionally biased region" description="Pro residues" evidence="1">
    <location>
        <begin position="319"/>
        <end position="330"/>
    </location>
</feature>
<dbReference type="OrthoDB" id="30514at2"/>
<dbReference type="Gene3D" id="2.60.40.10">
    <property type="entry name" value="Immunoglobulins"/>
    <property type="match status" value="1"/>
</dbReference>
<protein>
    <submittedName>
        <fullName evidence="2">Uncharacterized protein</fullName>
    </submittedName>
</protein>
<comment type="caution">
    <text evidence="2">The sequence shown here is derived from an EMBL/GenBank/DDBJ whole genome shotgun (WGS) entry which is preliminary data.</text>
</comment>
<feature type="region of interest" description="Disordered" evidence="1">
    <location>
        <begin position="272"/>
        <end position="389"/>
    </location>
</feature>
<sequence>MRGLPVLSRVLWASLPVFLGILLASCGSDSQNNQSRQPLRLTLRIDTGYVDEPYSTTLTADGGIRPYKFSLEGNLPKGLTYSNGRISGTPQEKGNFELTVSVEDANLSNRTQKVTLVIGETPPPRLDQVFPLAEVSDPFPYLFRVRDREARGFQAQIPLKDLKATLDTFKADAGVLYVLRYDEEKGLVDIDAAFIGPRKDFEVFRFTAAPLPDKKVRPEASFRETRVAFYDKNGKLAGNAQAIERVSTQGRYKYSDLEALARNWGRRLTTTAPQAPAANTPQAPENSSPRGQTEAQATPPASSENQAANPPSAAENTPPSEPVPPSPAQPAQPGQAQPAQPEPAQPTSTPTPPGPPSPPKDSATPVPQASAPVTPKLEGDLNSDGVVDQKDLDMLRASYAWASVNAGQAPPPPNQRTPAPPTPPAGTPPGSGTPGSGSGDSSPGDEENPDNSDGK</sequence>